<keyword evidence="9" id="KW-0862">Zinc</keyword>
<evidence type="ECO:0000256" key="1">
    <source>
        <dbReference type="ARBA" id="ARBA00000900"/>
    </source>
</evidence>
<feature type="compositionally biased region" description="Polar residues" evidence="14">
    <location>
        <begin position="373"/>
        <end position="382"/>
    </location>
</feature>
<keyword evidence="5" id="KW-0963">Cytoplasm</keyword>
<dbReference type="Proteomes" id="UP000886700">
    <property type="component" value="Unplaced"/>
</dbReference>
<dbReference type="GeneID" id="101832602"/>
<evidence type="ECO:0000313" key="18">
    <source>
        <dbReference type="Proteomes" id="UP000886700"/>
    </source>
</evidence>
<reference evidence="19" key="1">
    <citation type="submission" date="2025-08" db="UniProtKB">
        <authorList>
            <consortium name="RefSeq"/>
        </authorList>
    </citation>
    <scope>IDENTIFICATION</scope>
    <source>
        <tissue evidence="19">Liver</tissue>
    </source>
</reference>
<keyword evidence="12" id="KW-0539">Nucleus</keyword>
<gene>
    <name evidence="19" type="primary">Trim55</name>
</gene>
<evidence type="ECO:0000259" key="16">
    <source>
        <dbReference type="PROSITE" id="PS50119"/>
    </source>
</evidence>
<protein>
    <recommendedName>
        <fullName evidence="4">RING-type E3 ubiquitin transferase</fullName>
        <ecNumber evidence="4">2.3.2.27</ecNumber>
    </recommendedName>
</protein>
<dbReference type="PANTHER" id="PTHR24099">
    <property type="entry name" value="E3 UBIQUITIN-PROTEIN LIGASE TRIM36-RELATED"/>
    <property type="match status" value="1"/>
</dbReference>
<dbReference type="Gene3D" id="1.20.5.170">
    <property type="match status" value="1"/>
</dbReference>
<evidence type="ECO:0000313" key="19">
    <source>
        <dbReference type="RefSeq" id="XP_040597395.1"/>
    </source>
</evidence>
<evidence type="ECO:0000256" key="6">
    <source>
        <dbReference type="ARBA" id="ARBA00022679"/>
    </source>
</evidence>
<dbReference type="InterPro" id="IPR017907">
    <property type="entry name" value="Znf_RING_CS"/>
</dbReference>
<dbReference type="PANTHER" id="PTHR24099:SF17">
    <property type="entry name" value="TRIPARTITE MOTIF CONTAINING 55"/>
    <property type="match status" value="1"/>
</dbReference>
<evidence type="ECO:0000256" key="11">
    <source>
        <dbReference type="ARBA" id="ARBA00023179"/>
    </source>
</evidence>
<dbReference type="Gene3D" id="3.30.160.60">
    <property type="entry name" value="Classic Zinc Finger"/>
    <property type="match status" value="1"/>
</dbReference>
<dbReference type="InterPro" id="IPR050617">
    <property type="entry name" value="E3_ligase_FN3/SPRY"/>
</dbReference>
<dbReference type="RefSeq" id="XP_040597395.1">
    <property type="nucleotide sequence ID" value="XM_040741461.1"/>
</dbReference>
<dbReference type="PROSITE" id="PS00518">
    <property type="entry name" value="ZF_RING_1"/>
    <property type="match status" value="1"/>
</dbReference>
<feature type="region of interest" description="Disordered" evidence="14">
    <location>
        <begin position="327"/>
        <end position="449"/>
    </location>
</feature>
<evidence type="ECO:0000256" key="3">
    <source>
        <dbReference type="ARBA" id="ARBA00004496"/>
    </source>
</evidence>
<dbReference type="PROSITE" id="PS51262">
    <property type="entry name" value="COS"/>
    <property type="match status" value="1"/>
</dbReference>
<keyword evidence="11" id="KW-0514">Muscle protein</keyword>
<comment type="catalytic activity">
    <reaction evidence="1">
        <text>S-ubiquitinyl-[E2 ubiquitin-conjugating enzyme]-L-cysteine + [acceptor protein]-L-lysine = [E2 ubiquitin-conjugating enzyme]-L-cysteine + N(6)-ubiquitinyl-[acceptor protein]-L-lysine.</text>
        <dbReference type="EC" id="2.3.2.27"/>
    </reaction>
</comment>
<dbReference type="SUPFAM" id="SSF57845">
    <property type="entry name" value="B-box zinc-binding domain"/>
    <property type="match status" value="1"/>
</dbReference>
<dbReference type="InterPro" id="IPR013083">
    <property type="entry name" value="Znf_RING/FYVE/PHD"/>
</dbReference>
<evidence type="ECO:0000256" key="13">
    <source>
        <dbReference type="PROSITE-ProRule" id="PRU00024"/>
    </source>
</evidence>
<dbReference type="InterPro" id="IPR000315">
    <property type="entry name" value="Znf_B-box"/>
</dbReference>
<dbReference type="CDD" id="cd16760">
    <property type="entry name" value="RING-HC_MuRF2"/>
    <property type="match status" value="1"/>
</dbReference>
<dbReference type="InterPro" id="IPR027370">
    <property type="entry name" value="Znf-RING_euk"/>
</dbReference>
<keyword evidence="7" id="KW-0479">Metal-binding</keyword>
<feature type="domain" description="B box-type" evidence="16">
    <location>
        <begin position="119"/>
        <end position="161"/>
    </location>
</feature>
<evidence type="ECO:0000256" key="8">
    <source>
        <dbReference type="ARBA" id="ARBA00022771"/>
    </source>
</evidence>
<evidence type="ECO:0000256" key="14">
    <source>
        <dbReference type="SAM" id="MobiDB-lite"/>
    </source>
</evidence>
<organism evidence="18 19">
    <name type="scientific">Mesocricetus auratus</name>
    <name type="common">Golden hamster</name>
    <dbReference type="NCBI Taxonomy" id="10036"/>
    <lineage>
        <taxon>Eukaryota</taxon>
        <taxon>Metazoa</taxon>
        <taxon>Chordata</taxon>
        <taxon>Craniata</taxon>
        <taxon>Vertebrata</taxon>
        <taxon>Euteleostomi</taxon>
        <taxon>Mammalia</taxon>
        <taxon>Eutheria</taxon>
        <taxon>Euarchontoglires</taxon>
        <taxon>Glires</taxon>
        <taxon>Rodentia</taxon>
        <taxon>Myomorpha</taxon>
        <taxon>Muroidea</taxon>
        <taxon>Cricetidae</taxon>
        <taxon>Cricetinae</taxon>
        <taxon>Mesocricetus</taxon>
    </lineage>
</organism>
<evidence type="ECO:0000256" key="2">
    <source>
        <dbReference type="ARBA" id="ARBA00004123"/>
    </source>
</evidence>
<comment type="subcellular location">
    <subcellularLocation>
        <location evidence="3">Cytoplasm</location>
    </subcellularLocation>
    <subcellularLocation>
        <location evidence="2">Nucleus</location>
    </subcellularLocation>
</comment>
<keyword evidence="8 13" id="KW-0863">Zinc-finger</keyword>
<dbReference type="SMART" id="SM00336">
    <property type="entry name" value="BBOX"/>
    <property type="match status" value="1"/>
</dbReference>
<dbReference type="Gene3D" id="3.30.40.10">
    <property type="entry name" value="Zinc/RING finger domain, C3HC4 (zinc finger)"/>
    <property type="match status" value="1"/>
</dbReference>
<keyword evidence="18" id="KW-1185">Reference proteome</keyword>
<name>A0ABM2X3E3_MESAU</name>
<evidence type="ECO:0000256" key="7">
    <source>
        <dbReference type="ARBA" id="ARBA00022723"/>
    </source>
</evidence>
<dbReference type="SMART" id="SM00184">
    <property type="entry name" value="RING"/>
    <property type="match status" value="1"/>
</dbReference>
<evidence type="ECO:0000256" key="12">
    <source>
        <dbReference type="ARBA" id="ARBA00023242"/>
    </source>
</evidence>
<dbReference type="InterPro" id="IPR001841">
    <property type="entry name" value="Znf_RING"/>
</dbReference>
<keyword evidence="6" id="KW-0808">Transferase</keyword>
<dbReference type="SUPFAM" id="SSF57850">
    <property type="entry name" value="RING/U-box"/>
    <property type="match status" value="1"/>
</dbReference>
<feature type="domain" description="RING-type" evidence="15">
    <location>
        <begin position="26"/>
        <end position="82"/>
    </location>
</feature>
<feature type="compositionally biased region" description="Acidic residues" evidence="14">
    <location>
        <begin position="328"/>
        <end position="355"/>
    </location>
</feature>
<proteinExistence type="predicted"/>
<evidence type="ECO:0000256" key="4">
    <source>
        <dbReference type="ARBA" id="ARBA00012483"/>
    </source>
</evidence>
<dbReference type="EC" id="2.3.2.27" evidence="4"/>
<keyword evidence="10" id="KW-0175">Coiled coil</keyword>
<evidence type="ECO:0000259" key="15">
    <source>
        <dbReference type="PROSITE" id="PS50089"/>
    </source>
</evidence>
<evidence type="ECO:0000259" key="17">
    <source>
        <dbReference type="PROSITE" id="PS51262"/>
    </source>
</evidence>
<dbReference type="InterPro" id="IPR017903">
    <property type="entry name" value="COS_domain"/>
</dbReference>
<sequence length="449" mass="50154">MSASLNYKSFSKEQQTMDNLEKQLICPICLEMFTKPVVILPCQHNLCRKCASDIFQASNPYLPTRGGTTVASGGRFRCPSCRHEVVLDRHGVYGLQRNLLVENIIDIYKQESTRPEKKSDQPMCEEHEEERINIYCLNCEVPTCSLCKVFGAHKDCQVAPLTHVFQRQKSELSDGIAVLVGSNDRVQGVISQLEDTCKTIEECCRKQKQDLCEKFDYLYGILEERKTEMTQAITRTQEEKLEHVRALIRKYSDHLENVSKLVESGIQFMDEPEMAVFLQNAKTLLQKIAEASKAFQMENVEQGYEIMTHFTVNLNREEKIIREIDFYREEEDEEDAGEIEDEGEGADAAEGEEVESVQIESSGEEESLEKASEPSQPSSELQAASGPLLTSSPEPPSSMAPAADVPVTQIGCEAPSPQGQASASGSGGGADSEPSRHVFSFSWLNSLNE</sequence>
<feature type="domain" description="COS" evidence="17">
    <location>
        <begin position="269"/>
        <end position="327"/>
    </location>
</feature>
<dbReference type="Pfam" id="PF13445">
    <property type="entry name" value="zf-RING_UBOX"/>
    <property type="match status" value="1"/>
</dbReference>
<accession>A0ABM2X3E3</accession>
<evidence type="ECO:0000256" key="9">
    <source>
        <dbReference type="ARBA" id="ARBA00022833"/>
    </source>
</evidence>
<evidence type="ECO:0000256" key="10">
    <source>
        <dbReference type="ARBA" id="ARBA00023054"/>
    </source>
</evidence>
<evidence type="ECO:0000256" key="5">
    <source>
        <dbReference type="ARBA" id="ARBA00022490"/>
    </source>
</evidence>
<feature type="compositionally biased region" description="Low complexity" evidence="14">
    <location>
        <begin position="414"/>
        <end position="424"/>
    </location>
</feature>
<dbReference type="CDD" id="cd19832">
    <property type="entry name" value="Bbox2_MuRF2_C-II"/>
    <property type="match status" value="1"/>
</dbReference>
<dbReference type="PROSITE" id="PS50119">
    <property type="entry name" value="ZF_BBOX"/>
    <property type="match status" value="1"/>
</dbReference>
<dbReference type="PROSITE" id="PS50089">
    <property type="entry name" value="ZF_RING_2"/>
    <property type="match status" value="1"/>
</dbReference>
<dbReference type="Pfam" id="PF00643">
    <property type="entry name" value="zf-B_box"/>
    <property type="match status" value="1"/>
</dbReference>